<protein>
    <recommendedName>
        <fullName evidence="7">Large ribosomal subunit protein uL16m</fullName>
    </recommendedName>
    <alternativeName>
        <fullName evidence="8">39S ribosomal protein L16, mitochondrial</fullName>
    </alternativeName>
</protein>
<keyword evidence="4" id="KW-0689">Ribosomal protein</keyword>
<sequence>MFSFIKAAVGGLTGICRANGHQQGLLRSHLKVLAAGLKTHDIPPDHSDVVLPGKRKLKVVNKVPNLKNHKKEMKKLRDIQGPAVKANTFTKGQYAIVAMGGGYLRWGHMDMIRLSINRKMDTRTTFARWRINSPYKPITRKGLGQRMGGGKGIIDHYVTPVRCGRFIVEVGGKLELGEIEHILINVAKKLPFPAKVVSRESLAALQQKQVDMEQNNQNPWTFKEIAKGNMLGIRKVLSPSDLRNNGHYTGKFFSPGRV</sequence>
<name>A0A6J2PDT2_COTGO</name>
<keyword evidence="6" id="KW-0687">Ribonucleoprotein</keyword>
<dbReference type="GO" id="GO:0005743">
    <property type="term" value="C:mitochondrial inner membrane"/>
    <property type="evidence" value="ECO:0007669"/>
    <property type="project" value="UniProtKB-ARBA"/>
</dbReference>
<dbReference type="GO" id="GO:0019843">
    <property type="term" value="F:rRNA binding"/>
    <property type="evidence" value="ECO:0007669"/>
    <property type="project" value="InterPro"/>
</dbReference>
<dbReference type="CDD" id="cd01433">
    <property type="entry name" value="Ribosomal_L16_L10e"/>
    <property type="match status" value="1"/>
</dbReference>
<dbReference type="InterPro" id="IPR036920">
    <property type="entry name" value="Ribosomal_uL16_sf"/>
</dbReference>
<dbReference type="GeneID" id="115005928"/>
<dbReference type="Gene3D" id="3.90.1170.10">
    <property type="entry name" value="Ribosomal protein L10e/L16"/>
    <property type="match status" value="1"/>
</dbReference>
<evidence type="ECO:0000256" key="3">
    <source>
        <dbReference type="ARBA" id="ARBA00022946"/>
    </source>
</evidence>
<evidence type="ECO:0000256" key="4">
    <source>
        <dbReference type="ARBA" id="ARBA00022980"/>
    </source>
</evidence>
<evidence type="ECO:0000313" key="9">
    <source>
        <dbReference type="Proteomes" id="UP000504630"/>
    </source>
</evidence>
<evidence type="ECO:0000256" key="8">
    <source>
        <dbReference type="ARBA" id="ARBA00035440"/>
    </source>
</evidence>
<evidence type="ECO:0000256" key="2">
    <source>
        <dbReference type="ARBA" id="ARBA00008931"/>
    </source>
</evidence>
<evidence type="ECO:0000313" key="10">
    <source>
        <dbReference type="RefSeq" id="XP_029283775.1"/>
    </source>
</evidence>
<dbReference type="SUPFAM" id="SSF54686">
    <property type="entry name" value="Ribosomal protein L16p/L10e"/>
    <property type="match status" value="1"/>
</dbReference>
<accession>A0A6J2PDT2</accession>
<gene>
    <name evidence="10" type="primary">mrpl16</name>
</gene>
<dbReference type="Proteomes" id="UP000504630">
    <property type="component" value="Chromosome 3"/>
</dbReference>
<dbReference type="AlphaFoldDB" id="A0A6J2PDT2"/>
<dbReference type="InterPro" id="IPR047873">
    <property type="entry name" value="Ribosomal_uL16"/>
</dbReference>
<dbReference type="FunCoup" id="A0A6J2PDT2">
    <property type="interactions" value="708"/>
</dbReference>
<evidence type="ECO:0000256" key="6">
    <source>
        <dbReference type="ARBA" id="ARBA00023274"/>
    </source>
</evidence>
<keyword evidence="5" id="KW-0496">Mitochondrion</keyword>
<dbReference type="OrthoDB" id="268521at2759"/>
<dbReference type="PANTHER" id="PTHR12220:SF13">
    <property type="entry name" value="LARGE RIBOSOMAL SUBUNIT PROTEIN UL16M"/>
    <property type="match status" value="1"/>
</dbReference>
<evidence type="ECO:0000256" key="7">
    <source>
        <dbReference type="ARBA" id="ARBA00035302"/>
    </source>
</evidence>
<dbReference type="KEGG" id="cgob:115005928"/>
<dbReference type="GO" id="GO:0032543">
    <property type="term" value="P:mitochondrial translation"/>
    <property type="evidence" value="ECO:0007669"/>
    <property type="project" value="TreeGrafter"/>
</dbReference>
<proteinExistence type="inferred from homology"/>
<dbReference type="GO" id="GO:0005762">
    <property type="term" value="C:mitochondrial large ribosomal subunit"/>
    <property type="evidence" value="ECO:0007669"/>
    <property type="project" value="TreeGrafter"/>
</dbReference>
<keyword evidence="9" id="KW-1185">Reference proteome</keyword>
<dbReference type="Pfam" id="PF00252">
    <property type="entry name" value="Ribosomal_L16"/>
    <property type="match status" value="1"/>
</dbReference>
<dbReference type="InterPro" id="IPR016180">
    <property type="entry name" value="Ribosomal_uL16_dom"/>
</dbReference>
<dbReference type="CTD" id="54948"/>
<dbReference type="InParanoid" id="A0A6J2PDT2"/>
<organism evidence="9 10">
    <name type="scientific">Cottoperca gobio</name>
    <name type="common">Frogmouth</name>
    <name type="synonym">Aphritis gobio</name>
    <dbReference type="NCBI Taxonomy" id="56716"/>
    <lineage>
        <taxon>Eukaryota</taxon>
        <taxon>Metazoa</taxon>
        <taxon>Chordata</taxon>
        <taxon>Craniata</taxon>
        <taxon>Vertebrata</taxon>
        <taxon>Euteleostomi</taxon>
        <taxon>Actinopterygii</taxon>
        <taxon>Neopterygii</taxon>
        <taxon>Teleostei</taxon>
        <taxon>Neoteleostei</taxon>
        <taxon>Acanthomorphata</taxon>
        <taxon>Eupercaria</taxon>
        <taxon>Perciformes</taxon>
        <taxon>Notothenioidei</taxon>
        <taxon>Bovichtidae</taxon>
        <taxon>Cottoperca</taxon>
    </lineage>
</organism>
<dbReference type="GO" id="GO:0003735">
    <property type="term" value="F:structural constituent of ribosome"/>
    <property type="evidence" value="ECO:0007669"/>
    <property type="project" value="InterPro"/>
</dbReference>
<comment type="similarity">
    <text evidence="2">Belongs to the universal ribosomal protein uL16 family.</text>
</comment>
<dbReference type="FunFam" id="3.90.1170.10:FF:000005">
    <property type="entry name" value="39S ribosomal protein L16, mitochondrial"/>
    <property type="match status" value="1"/>
</dbReference>
<dbReference type="InterPro" id="IPR000114">
    <property type="entry name" value="Ribosomal_uL16_bact-type"/>
</dbReference>
<keyword evidence="3" id="KW-0809">Transit peptide</keyword>
<evidence type="ECO:0000256" key="5">
    <source>
        <dbReference type="ARBA" id="ARBA00023128"/>
    </source>
</evidence>
<evidence type="ECO:0000256" key="1">
    <source>
        <dbReference type="ARBA" id="ARBA00004173"/>
    </source>
</evidence>
<dbReference type="RefSeq" id="XP_029283775.1">
    <property type="nucleotide sequence ID" value="XM_029427915.1"/>
</dbReference>
<dbReference type="PANTHER" id="PTHR12220">
    <property type="entry name" value="50S/60S RIBOSOMAL PROTEIN L16"/>
    <property type="match status" value="1"/>
</dbReference>
<reference evidence="10" key="1">
    <citation type="submission" date="2025-08" db="UniProtKB">
        <authorList>
            <consortium name="RefSeq"/>
        </authorList>
    </citation>
    <scope>IDENTIFICATION</scope>
</reference>
<comment type="subcellular location">
    <subcellularLocation>
        <location evidence="1">Mitochondrion</location>
    </subcellularLocation>
</comment>